<evidence type="ECO:0000256" key="1">
    <source>
        <dbReference type="SAM" id="SignalP"/>
    </source>
</evidence>
<dbReference type="OrthoDB" id="4253at2759"/>
<organism evidence="2 3">
    <name type="scientific">Triparma laevis f. longispina</name>
    <dbReference type="NCBI Taxonomy" id="1714387"/>
    <lineage>
        <taxon>Eukaryota</taxon>
        <taxon>Sar</taxon>
        <taxon>Stramenopiles</taxon>
        <taxon>Ochrophyta</taxon>
        <taxon>Bolidophyceae</taxon>
        <taxon>Parmales</taxon>
        <taxon>Triparmaceae</taxon>
        <taxon>Triparma</taxon>
    </lineage>
</organism>
<dbReference type="InterPro" id="IPR052559">
    <property type="entry name" value="V-haloperoxidase"/>
</dbReference>
<dbReference type="PANTHER" id="PTHR34599">
    <property type="entry name" value="PEROXIDASE-RELATED"/>
    <property type="match status" value="1"/>
</dbReference>
<feature type="signal peptide" evidence="1">
    <location>
        <begin position="1"/>
        <end position="16"/>
    </location>
</feature>
<keyword evidence="3" id="KW-1185">Reference proteome</keyword>
<dbReference type="AlphaFoldDB" id="A0A9W7CH70"/>
<dbReference type="SUPFAM" id="SSF48317">
    <property type="entry name" value="Acid phosphatase/Vanadium-dependent haloperoxidase"/>
    <property type="match status" value="1"/>
</dbReference>
<proteinExistence type="predicted"/>
<dbReference type="Gene3D" id="1.10.606.10">
    <property type="entry name" value="Vanadium-containing Chloroperoxidase, domain 2"/>
    <property type="match status" value="1"/>
</dbReference>
<dbReference type="EMBL" id="BRXW01000099">
    <property type="protein sequence ID" value="GMI06427.1"/>
    <property type="molecule type" value="Genomic_DNA"/>
</dbReference>
<dbReference type="InterPro" id="IPR036938">
    <property type="entry name" value="PAP2/HPO_sf"/>
</dbReference>
<evidence type="ECO:0000313" key="2">
    <source>
        <dbReference type="EMBL" id="GMI06427.1"/>
    </source>
</evidence>
<name>A0A9W7CH70_9STRA</name>
<keyword evidence="1" id="KW-0732">Signal</keyword>
<dbReference type="InterPro" id="IPR016119">
    <property type="entry name" value="Br/Cl_peroxidase_C"/>
</dbReference>
<comment type="caution">
    <text evidence="2">The sequence shown here is derived from an EMBL/GenBank/DDBJ whole genome shotgun (WGS) entry which is preliminary data.</text>
</comment>
<evidence type="ECO:0008006" key="4">
    <source>
        <dbReference type="Google" id="ProtNLM"/>
    </source>
</evidence>
<gene>
    <name evidence="2" type="ORF">TrLO_g3747</name>
</gene>
<protein>
    <recommendedName>
        <fullName evidence="4">Phosphatidic acid phosphatase type 2/haloperoxidase domain-containing protein</fullName>
    </recommendedName>
</protein>
<dbReference type="PANTHER" id="PTHR34599:SF1">
    <property type="entry name" value="PHOSPHATIDIC ACID PHOSPHATASE TYPE 2_HALOPEROXIDASE DOMAIN-CONTAINING PROTEIN"/>
    <property type="match status" value="1"/>
</dbReference>
<sequence>MLLSLLLLITISSSTSTSTLKPNSTVASTVTSPRFDYDSPCVLSDSERRDLEVHHFGRELEPYCSPRKLMQREVYTLGEHFNFSPYGTYSDPDGSEFCLPPNPINLYKLNINGIYYCPYIFTTTMPHDYEEESQGMTRCTMAETLIALGNNGEWTGYALSQIRKGGEAKFEGYPTSKDPLEKPYIKIIAAYNAATHLNADMHSPEIAEEMIELYRAALIRDVQFGSTMHAPGRCFGCNEGPFVSQFLFQDVEDGQLKTYEQEYYTFRDQELTIRQTIDGLNGNYGYIDFSDKRKGRPEKIHTPRGLGSLVYGDYPGTEAVKAALISHSAGVEYAGFDNYPDRSTAWMTRGLEDVVTAIGEVARYALRVAWHAKFNDLRIRPAQLGVYLDWCEKQQSLCRGTPIYKTYSYIVKNYGFPVAPSGKRTWLLAGMYPEGAPNHPAMPSGHATINGATTTILKAMFKTVDDSGNAITWDEATNDSMFGTAGFATRDGDRLVSSNPIFMDDVLTLTGEFNKLSINIGDGRCFAGVHFESDNEVGRLLGEDVAKAWLKNELCKYGATKAGMVTNFKFIDLHGDLVVLKPECHSHY</sequence>
<reference evidence="3" key="1">
    <citation type="journal article" date="2023" name="Commun. Biol.">
        <title>Genome analysis of Parmales, the sister group of diatoms, reveals the evolutionary specialization of diatoms from phago-mixotrophs to photoautotrophs.</title>
        <authorList>
            <person name="Ban H."/>
            <person name="Sato S."/>
            <person name="Yoshikawa S."/>
            <person name="Yamada K."/>
            <person name="Nakamura Y."/>
            <person name="Ichinomiya M."/>
            <person name="Sato N."/>
            <person name="Blanc-Mathieu R."/>
            <person name="Endo H."/>
            <person name="Kuwata A."/>
            <person name="Ogata H."/>
        </authorList>
    </citation>
    <scope>NUCLEOTIDE SEQUENCE [LARGE SCALE GENOMIC DNA]</scope>
    <source>
        <strain evidence="3">NIES 3700</strain>
    </source>
</reference>
<accession>A0A9W7CH70</accession>
<evidence type="ECO:0000313" key="3">
    <source>
        <dbReference type="Proteomes" id="UP001165122"/>
    </source>
</evidence>
<feature type="chain" id="PRO_5040852008" description="Phosphatidic acid phosphatase type 2/haloperoxidase domain-containing protein" evidence="1">
    <location>
        <begin position="17"/>
        <end position="588"/>
    </location>
</feature>
<dbReference type="GO" id="GO:0004601">
    <property type="term" value="F:peroxidase activity"/>
    <property type="evidence" value="ECO:0007669"/>
    <property type="project" value="InterPro"/>
</dbReference>
<dbReference type="Proteomes" id="UP001165122">
    <property type="component" value="Unassembled WGS sequence"/>
</dbReference>